<dbReference type="AlphaFoldDB" id="A0AAV7VXD7"/>
<feature type="region of interest" description="Disordered" evidence="1">
    <location>
        <begin position="1"/>
        <end position="127"/>
    </location>
</feature>
<dbReference type="EMBL" id="JANPWB010000002">
    <property type="protein sequence ID" value="KAJ1204654.1"/>
    <property type="molecule type" value="Genomic_DNA"/>
</dbReference>
<comment type="caution">
    <text evidence="2">The sequence shown here is derived from an EMBL/GenBank/DDBJ whole genome shotgun (WGS) entry which is preliminary data.</text>
</comment>
<organism evidence="2 3">
    <name type="scientific">Pleurodeles waltl</name>
    <name type="common">Iberian ribbed newt</name>
    <dbReference type="NCBI Taxonomy" id="8319"/>
    <lineage>
        <taxon>Eukaryota</taxon>
        <taxon>Metazoa</taxon>
        <taxon>Chordata</taxon>
        <taxon>Craniata</taxon>
        <taxon>Vertebrata</taxon>
        <taxon>Euteleostomi</taxon>
        <taxon>Amphibia</taxon>
        <taxon>Batrachia</taxon>
        <taxon>Caudata</taxon>
        <taxon>Salamandroidea</taxon>
        <taxon>Salamandridae</taxon>
        <taxon>Pleurodelinae</taxon>
        <taxon>Pleurodeles</taxon>
    </lineage>
</organism>
<name>A0AAV7VXD7_PLEWA</name>
<dbReference type="Proteomes" id="UP001066276">
    <property type="component" value="Chromosome 1_2"/>
</dbReference>
<gene>
    <name evidence="2" type="ORF">NDU88_000094</name>
</gene>
<evidence type="ECO:0000313" key="3">
    <source>
        <dbReference type="Proteomes" id="UP001066276"/>
    </source>
</evidence>
<feature type="compositionally biased region" description="Basic and acidic residues" evidence="1">
    <location>
        <begin position="65"/>
        <end position="79"/>
    </location>
</feature>
<evidence type="ECO:0000313" key="2">
    <source>
        <dbReference type="EMBL" id="KAJ1204654.1"/>
    </source>
</evidence>
<proteinExistence type="predicted"/>
<keyword evidence="3" id="KW-1185">Reference proteome</keyword>
<protein>
    <submittedName>
        <fullName evidence="2">Uncharacterized protein</fullName>
    </submittedName>
</protein>
<sequence length="127" mass="14230">MLGREASKGFPTKCPEGTLETCSASQDSKHFQGRDFMAHTTPEEKESRRDEARSPTDGIVNKEGQGGERDTGPERHQEDEQGSWENKGESPREQMKNPAPLQAKNTTKQPSHVPGGAWLHKVRAYWK</sequence>
<feature type="compositionally biased region" description="Basic and acidic residues" evidence="1">
    <location>
        <begin position="27"/>
        <end position="54"/>
    </location>
</feature>
<feature type="compositionally biased region" description="Basic and acidic residues" evidence="1">
    <location>
        <begin position="86"/>
        <end position="95"/>
    </location>
</feature>
<evidence type="ECO:0000256" key="1">
    <source>
        <dbReference type="SAM" id="MobiDB-lite"/>
    </source>
</evidence>
<accession>A0AAV7VXD7</accession>
<reference evidence="2" key="1">
    <citation type="journal article" date="2022" name="bioRxiv">
        <title>Sequencing and chromosome-scale assembly of the giantPleurodeles waltlgenome.</title>
        <authorList>
            <person name="Brown T."/>
            <person name="Elewa A."/>
            <person name="Iarovenko S."/>
            <person name="Subramanian E."/>
            <person name="Araus A.J."/>
            <person name="Petzold A."/>
            <person name="Susuki M."/>
            <person name="Suzuki K.-i.T."/>
            <person name="Hayashi T."/>
            <person name="Toyoda A."/>
            <person name="Oliveira C."/>
            <person name="Osipova E."/>
            <person name="Leigh N.D."/>
            <person name="Simon A."/>
            <person name="Yun M.H."/>
        </authorList>
    </citation>
    <scope>NUCLEOTIDE SEQUENCE</scope>
    <source>
        <strain evidence="2">20211129_DDA</strain>
        <tissue evidence="2">Liver</tissue>
    </source>
</reference>